<dbReference type="InterPro" id="IPR020846">
    <property type="entry name" value="MFS_dom"/>
</dbReference>
<proteinExistence type="predicted"/>
<keyword evidence="6 7" id="KW-0472">Membrane</keyword>
<evidence type="ECO:0000256" key="1">
    <source>
        <dbReference type="ARBA" id="ARBA00004651"/>
    </source>
</evidence>
<name>A0ABP6NVY9_9ACTN</name>
<feature type="transmembrane region" description="Helical" evidence="7">
    <location>
        <begin position="104"/>
        <end position="127"/>
    </location>
</feature>
<sequence length="217" mass="21088">MPLGLLSNRHTSAAAGAILVYGLTLQCVPYLLTLHFQDVLGYDALRSGLAFLGPTLGITAGNLAAERLIPHLGLRGTLVLSLVTGAAGTALLASSLSAGGSCPALLPGLVGFGLGVGLSFNTMFILASTGVAPHEQGAVSGLASTVLQAGSGAGLAVLVAVAGHGATGPAGETLRATATAADGLRLAVLTAAAVAVTGVAAALAVPRGPRSRRRAGV</sequence>
<evidence type="ECO:0000256" key="4">
    <source>
        <dbReference type="ARBA" id="ARBA00022692"/>
    </source>
</evidence>
<gene>
    <name evidence="9" type="ORF">GCM10010466_57910</name>
</gene>
<dbReference type="Gene3D" id="1.20.1250.20">
    <property type="entry name" value="MFS general substrate transporter like domains"/>
    <property type="match status" value="1"/>
</dbReference>
<keyword evidence="10" id="KW-1185">Reference proteome</keyword>
<comment type="caution">
    <text evidence="9">The sequence shown here is derived from an EMBL/GenBank/DDBJ whole genome shotgun (WGS) entry which is preliminary data.</text>
</comment>
<dbReference type="Pfam" id="PF07690">
    <property type="entry name" value="MFS_1"/>
    <property type="match status" value="1"/>
</dbReference>
<comment type="subcellular location">
    <subcellularLocation>
        <location evidence="1">Cell membrane</location>
        <topology evidence="1">Multi-pass membrane protein</topology>
    </subcellularLocation>
</comment>
<evidence type="ECO:0000313" key="9">
    <source>
        <dbReference type="EMBL" id="GAA3159546.1"/>
    </source>
</evidence>
<evidence type="ECO:0000256" key="3">
    <source>
        <dbReference type="ARBA" id="ARBA00022475"/>
    </source>
</evidence>
<dbReference type="InterPro" id="IPR011701">
    <property type="entry name" value="MFS"/>
</dbReference>
<protein>
    <recommendedName>
        <fullName evidence="8">Major facilitator superfamily (MFS) profile domain-containing protein</fullName>
    </recommendedName>
</protein>
<dbReference type="Proteomes" id="UP001500320">
    <property type="component" value="Unassembled WGS sequence"/>
</dbReference>
<evidence type="ECO:0000259" key="8">
    <source>
        <dbReference type="PROSITE" id="PS50850"/>
    </source>
</evidence>
<keyword evidence="2" id="KW-0813">Transport</keyword>
<dbReference type="SUPFAM" id="SSF103473">
    <property type="entry name" value="MFS general substrate transporter"/>
    <property type="match status" value="1"/>
</dbReference>
<feature type="transmembrane region" description="Helical" evidence="7">
    <location>
        <begin position="44"/>
        <end position="65"/>
    </location>
</feature>
<keyword evidence="3" id="KW-1003">Cell membrane</keyword>
<feature type="transmembrane region" description="Helical" evidence="7">
    <location>
        <begin position="139"/>
        <end position="163"/>
    </location>
</feature>
<feature type="transmembrane region" description="Helical" evidence="7">
    <location>
        <begin position="77"/>
        <end position="98"/>
    </location>
</feature>
<evidence type="ECO:0000256" key="6">
    <source>
        <dbReference type="ARBA" id="ARBA00023136"/>
    </source>
</evidence>
<feature type="domain" description="Major facilitator superfamily (MFS) profile" evidence="8">
    <location>
        <begin position="10"/>
        <end position="217"/>
    </location>
</feature>
<dbReference type="PROSITE" id="PS50850">
    <property type="entry name" value="MFS"/>
    <property type="match status" value="1"/>
</dbReference>
<dbReference type="InterPro" id="IPR036259">
    <property type="entry name" value="MFS_trans_sf"/>
</dbReference>
<organism evidence="9 10">
    <name type="scientific">Planomonospora alba</name>
    <dbReference type="NCBI Taxonomy" id="161354"/>
    <lineage>
        <taxon>Bacteria</taxon>
        <taxon>Bacillati</taxon>
        <taxon>Actinomycetota</taxon>
        <taxon>Actinomycetes</taxon>
        <taxon>Streptosporangiales</taxon>
        <taxon>Streptosporangiaceae</taxon>
        <taxon>Planomonospora</taxon>
    </lineage>
</organism>
<dbReference type="PANTHER" id="PTHR42718:SF46">
    <property type="entry name" value="BLR6921 PROTEIN"/>
    <property type="match status" value="1"/>
</dbReference>
<feature type="transmembrane region" description="Helical" evidence="7">
    <location>
        <begin position="183"/>
        <end position="205"/>
    </location>
</feature>
<reference evidence="10" key="1">
    <citation type="journal article" date="2019" name="Int. J. Syst. Evol. Microbiol.">
        <title>The Global Catalogue of Microorganisms (GCM) 10K type strain sequencing project: providing services to taxonomists for standard genome sequencing and annotation.</title>
        <authorList>
            <consortium name="The Broad Institute Genomics Platform"/>
            <consortium name="The Broad Institute Genome Sequencing Center for Infectious Disease"/>
            <person name="Wu L."/>
            <person name="Ma J."/>
        </authorList>
    </citation>
    <scope>NUCLEOTIDE SEQUENCE [LARGE SCALE GENOMIC DNA]</scope>
    <source>
        <strain evidence="10">JCM 9373</strain>
    </source>
</reference>
<dbReference type="RefSeq" id="WP_344865017.1">
    <property type="nucleotide sequence ID" value="NZ_BAAAUT010000063.1"/>
</dbReference>
<evidence type="ECO:0000256" key="5">
    <source>
        <dbReference type="ARBA" id="ARBA00022989"/>
    </source>
</evidence>
<evidence type="ECO:0000313" key="10">
    <source>
        <dbReference type="Proteomes" id="UP001500320"/>
    </source>
</evidence>
<feature type="transmembrane region" description="Helical" evidence="7">
    <location>
        <begin position="12"/>
        <end position="32"/>
    </location>
</feature>
<evidence type="ECO:0000256" key="7">
    <source>
        <dbReference type="SAM" id="Phobius"/>
    </source>
</evidence>
<evidence type="ECO:0000256" key="2">
    <source>
        <dbReference type="ARBA" id="ARBA00022448"/>
    </source>
</evidence>
<keyword evidence="5 7" id="KW-1133">Transmembrane helix</keyword>
<dbReference type="EMBL" id="BAAAUT010000063">
    <property type="protein sequence ID" value="GAA3159546.1"/>
    <property type="molecule type" value="Genomic_DNA"/>
</dbReference>
<accession>A0ABP6NVY9</accession>
<dbReference type="PANTHER" id="PTHR42718">
    <property type="entry name" value="MAJOR FACILITATOR SUPERFAMILY MULTIDRUG TRANSPORTER MFSC"/>
    <property type="match status" value="1"/>
</dbReference>
<keyword evidence="4 7" id="KW-0812">Transmembrane</keyword>